<sequence>MAEMFCQQCRTPLKLHGSLQNLNSAALNLLHGSSAASQQSSKQTSSKNDAHPVVKRSVPNAPKNSSPLAGVPANMAESFVMLSDSVILRTPQPIVGDAAMQNGGLPLVAATASGGITPEDSLSHKMQTSRRLFDVLSARSDIDYPICTEDGYQQFLKKLQADVPSDEEARTVEQDLAKARREKDAALAELEELERVKAEIEAEIAEAEAESKRLEVEEEEFWQERNTFAQQLEEYQNERDSVNLRYDYDSKQLERLHRTNVYNDTFCIGHDGFFGTINGLRLGKLPSQPVEWAEINAAWGQTLLLLHTVADKLGFVFENYRLKPMGSTSKIEKLETRHGDSVGRATNKSDVRVTVLELFSSGTIPMGHLFAHRKFDGAMVVFLDCIRQLGEFVARADPTAVLPYTIVKDKIGDVSIRLTFNQDEPWTKACKYTLTCAKFLLAYASNQGLSRRLQAQQQLQALQQQQQQQQAQQQVQQQARDRKKKHKVKVDLTEHHRDKRKMGKNVDPSRAITEEEPWAIAQQAGKGISQMRHKDQYGNDIVDPDRSNPTRHRMERPLETIRSFERAIYNDFDREFYPPRRSNRNGAGSTYEQPNSQRASMAYQYGDQSARQSTYNENFDGGSSYSQRQYPPQQHRNSGYENGSSSRHRADIPSDAHSGTYSNGGGSGWSGDPYSTNPSSDASYEQQQQQQQQQYAQSGRLPLGTNDKPLPNVNRYSGGPPPVTYQNGYASSSQQQPQPPIQFQQAQYQQQQNGFNQQPQQQYTGHSQFAPAQNQYRQANGQQQQQPSSQPAWDSQPTAGKTVVTKSSAAADGKAGGEKRRSWFRRSKS</sequence>
<feature type="compositionally biased region" description="Polar residues" evidence="3">
    <location>
        <begin position="724"/>
        <end position="733"/>
    </location>
</feature>
<dbReference type="GO" id="GO:0000045">
    <property type="term" value="P:autophagosome assembly"/>
    <property type="evidence" value="ECO:0007669"/>
    <property type="project" value="TreeGrafter"/>
</dbReference>
<dbReference type="FunFam" id="1.10.418.40:FF:000005">
    <property type="entry name" value="Autophagy protein Apg6, putative"/>
    <property type="match status" value="1"/>
</dbReference>
<comment type="caution">
    <text evidence="6">The sequence shown here is derived from an EMBL/GenBank/DDBJ whole genome shotgun (WGS) entry which is preliminary data.</text>
</comment>
<dbReference type="PANTHER" id="PTHR12768">
    <property type="entry name" value="BECLIN 1"/>
    <property type="match status" value="1"/>
</dbReference>
<dbReference type="Pfam" id="PF10295">
    <property type="entry name" value="DUF2406"/>
    <property type="match status" value="1"/>
</dbReference>
<dbReference type="InterPro" id="IPR007243">
    <property type="entry name" value="Atg6/Beclin"/>
</dbReference>
<evidence type="ECO:0000259" key="5">
    <source>
        <dbReference type="Pfam" id="PF17675"/>
    </source>
</evidence>
<dbReference type="GO" id="GO:0034271">
    <property type="term" value="C:phosphatidylinositol 3-kinase complex, class III, type I"/>
    <property type="evidence" value="ECO:0007669"/>
    <property type="project" value="TreeGrafter"/>
</dbReference>
<feature type="compositionally biased region" description="Polar residues" evidence="3">
    <location>
        <begin position="635"/>
        <end position="645"/>
    </location>
</feature>
<evidence type="ECO:0000259" key="4">
    <source>
        <dbReference type="Pfam" id="PF04111"/>
    </source>
</evidence>
<dbReference type="Gene3D" id="1.10.418.40">
    <property type="entry name" value="Autophagy protein 6/Beclin 1"/>
    <property type="match status" value="1"/>
</dbReference>
<dbReference type="InterPro" id="IPR041691">
    <property type="entry name" value="Atg6/beclin_CC"/>
</dbReference>
<dbReference type="Proteomes" id="UP001221413">
    <property type="component" value="Unassembled WGS sequence"/>
</dbReference>
<feature type="compositionally biased region" description="Polar residues" evidence="3">
    <location>
        <begin position="606"/>
        <end position="617"/>
    </location>
</feature>
<feature type="region of interest" description="Disordered" evidence="3">
    <location>
        <begin position="33"/>
        <end position="69"/>
    </location>
</feature>
<feature type="compositionally biased region" description="Polar residues" evidence="3">
    <location>
        <begin position="584"/>
        <end position="599"/>
    </location>
</feature>
<protein>
    <submittedName>
        <fullName evidence="6">Beclin-1</fullName>
    </submittedName>
</protein>
<feature type="compositionally biased region" description="Low complexity" evidence="3">
    <location>
        <begin position="33"/>
        <end position="47"/>
    </location>
</feature>
<dbReference type="GO" id="GO:0000407">
    <property type="term" value="C:phagophore assembly site"/>
    <property type="evidence" value="ECO:0007669"/>
    <property type="project" value="TreeGrafter"/>
</dbReference>
<dbReference type="GO" id="GO:0045324">
    <property type="term" value="P:late endosome to vacuole transport"/>
    <property type="evidence" value="ECO:0007669"/>
    <property type="project" value="TreeGrafter"/>
</dbReference>
<dbReference type="GO" id="GO:0030674">
    <property type="term" value="F:protein-macromolecule adaptor activity"/>
    <property type="evidence" value="ECO:0007669"/>
    <property type="project" value="TreeGrafter"/>
</dbReference>
<feature type="compositionally biased region" description="Low complexity" evidence="3">
    <location>
        <begin position="772"/>
        <end position="797"/>
    </location>
</feature>
<comment type="similarity">
    <text evidence="1">Belongs to the beclin family.</text>
</comment>
<feature type="region of interest" description="Disordered" evidence="3">
    <location>
        <begin position="575"/>
        <end position="829"/>
    </location>
</feature>
<dbReference type="InterPro" id="IPR040455">
    <property type="entry name" value="Atg6_BARA"/>
</dbReference>
<feature type="region of interest" description="Disordered" evidence="3">
    <location>
        <begin position="473"/>
        <end position="558"/>
    </location>
</feature>
<feature type="compositionally biased region" description="Polar residues" evidence="3">
    <location>
        <begin position="673"/>
        <end position="685"/>
    </location>
</feature>
<feature type="domain" description="Atg6/beclin coiled-coil" evidence="5">
    <location>
        <begin position="150"/>
        <end position="253"/>
    </location>
</feature>
<evidence type="ECO:0000313" key="7">
    <source>
        <dbReference type="Proteomes" id="UP001221413"/>
    </source>
</evidence>
<keyword evidence="7" id="KW-1185">Reference proteome</keyword>
<evidence type="ECO:0000256" key="1">
    <source>
        <dbReference type="ARBA" id="ARBA00005965"/>
    </source>
</evidence>
<dbReference type="Gene3D" id="6.10.250.3110">
    <property type="match status" value="1"/>
</dbReference>
<evidence type="ECO:0000256" key="3">
    <source>
        <dbReference type="SAM" id="MobiDB-lite"/>
    </source>
</evidence>
<dbReference type="GO" id="GO:0006995">
    <property type="term" value="P:cellular response to nitrogen starvation"/>
    <property type="evidence" value="ECO:0007669"/>
    <property type="project" value="TreeGrafter"/>
</dbReference>
<name>A0AAD6NLM5_DREDA</name>
<feature type="compositionally biased region" description="Low complexity" evidence="3">
    <location>
        <begin position="623"/>
        <end position="634"/>
    </location>
</feature>
<dbReference type="Pfam" id="PF04111">
    <property type="entry name" value="APG6"/>
    <property type="match status" value="1"/>
</dbReference>
<dbReference type="PANTHER" id="PTHR12768:SF4">
    <property type="entry name" value="BECLIN-1"/>
    <property type="match status" value="1"/>
</dbReference>
<feature type="compositionally biased region" description="Basic and acidic residues" evidence="3">
    <location>
        <begin position="532"/>
        <end position="548"/>
    </location>
</feature>
<dbReference type="Pfam" id="PF17675">
    <property type="entry name" value="APG6_N"/>
    <property type="match status" value="1"/>
</dbReference>
<evidence type="ECO:0000256" key="2">
    <source>
        <dbReference type="SAM" id="Coils"/>
    </source>
</evidence>
<dbReference type="EMBL" id="JAQGDS010000002">
    <property type="protein sequence ID" value="KAJ6262702.1"/>
    <property type="molecule type" value="Genomic_DNA"/>
</dbReference>
<dbReference type="GO" id="GO:0034272">
    <property type="term" value="C:phosphatidylinositol 3-kinase complex, class III, type II"/>
    <property type="evidence" value="ECO:0007669"/>
    <property type="project" value="TreeGrafter"/>
</dbReference>
<accession>A0AAD6NLM5</accession>
<feature type="coiled-coil region" evidence="2">
    <location>
        <begin position="169"/>
        <end position="245"/>
    </location>
</feature>
<evidence type="ECO:0000313" key="6">
    <source>
        <dbReference type="EMBL" id="KAJ6262702.1"/>
    </source>
</evidence>
<dbReference type="GO" id="GO:0043548">
    <property type="term" value="F:phosphatidylinositol 3-kinase binding"/>
    <property type="evidence" value="ECO:0007669"/>
    <property type="project" value="TreeGrafter"/>
</dbReference>
<keyword evidence="2" id="KW-0175">Coiled coil</keyword>
<reference evidence="6" key="1">
    <citation type="submission" date="2023-01" db="EMBL/GenBank/DDBJ databases">
        <title>The chitinases involved in constricting ring structure development in the nematode-trapping fungus Drechslerella dactyloides.</title>
        <authorList>
            <person name="Wang R."/>
            <person name="Zhang L."/>
            <person name="Tang P."/>
            <person name="Li S."/>
            <person name="Liang L."/>
        </authorList>
    </citation>
    <scope>NUCLEOTIDE SEQUENCE</scope>
    <source>
        <strain evidence="6">YMF1.00031</strain>
    </source>
</reference>
<feature type="compositionally biased region" description="Low complexity" evidence="3">
    <location>
        <begin position="741"/>
        <end position="762"/>
    </location>
</feature>
<dbReference type="AlphaFoldDB" id="A0AAD6NLM5"/>
<dbReference type="GO" id="GO:0000423">
    <property type="term" value="P:mitophagy"/>
    <property type="evidence" value="ECO:0007669"/>
    <property type="project" value="TreeGrafter"/>
</dbReference>
<feature type="domain" description="Atg6 BARA" evidence="4">
    <location>
        <begin position="256"/>
        <end position="446"/>
    </location>
</feature>
<dbReference type="InterPro" id="IPR038274">
    <property type="entry name" value="Atg6/Beclin_C_sf"/>
</dbReference>
<proteinExistence type="inferred from homology"/>
<dbReference type="InterPro" id="IPR018809">
    <property type="entry name" value="DUF2406"/>
</dbReference>
<organism evidence="6 7">
    <name type="scientific">Drechslerella dactyloides</name>
    <name type="common">Nematode-trapping fungus</name>
    <name type="synonym">Arthrobotrys dactyloides</name>
    <dbReference type="NCBI Taxonomy" id="74499"/>
    <lineage>
        <taxon>Eukaryota</taxon>
        <taxon>Fungi</taxon>
        <taxon>Dikarya</taxon>
        <taxon>Ascomycota</taxon>
        <taxon>Pezizomycotina</taxon>
        <taxon>Orbiliomycetes</taxon>
        <taxon>Orbiliales</taxon>
        <taxon>Orbiliaceae</taxon>
        <taxon>Drechslerella</taxon>
    </lineage>
</organism>
<gene>
    <name evidence="6" type="ORF">Dda_1258</name>
</gene>